<feature type="compositionally biased region" description="Polar residues" evidence="2">
    <location>
        <begin position="226"/>
        <end position="246"/>
    </location>
</feature>
<dbReference type="Proteomes" id="UP001497525">
    <property type="component" value="Unassembled WGS sequence"/>
</dbReference>
<feature type="region of interest" description="Disordered" evidence="2">
    <location>
        <begin position="386"/>
        <end position="428"/>
    </location>
</feature>
<name>A0AAV2TYJ0_CALDB</name>
<comment type="caution">
    <text evidence="3">The sequence shown here is derived from an EMBL/GenBank/DDBJ whole genome shotgun (WGS) entry which is preliminary data.</text>
</comment>
<feature type="region of interest" description="Disordered" evidence="2">
    <location>
        <begin position="547"/>
        <end position="572"/>
    </location>
</feature>
<reference evidence="3" key="1">
    <citation type="submission" date="2024-06" db="EMBL/GenBank/DDBJ databases">
        <authorList>
            <person name="Liu X."/>
            <person name="Lenzi L."/>
            <person name="Haldenby T S."/>
            <person name="Uol C."/>
        </authorList>
    </citation>
    <scope>NUCLEOTIDE SEQUENCE</scope>
</reference>
<accession>A0AAV2TYJ0</accession>
<dbReference type="EMBL" id="CAXLJL010000822">
    <property type="protein sequence ID" value="CAL5141118.1"/>
    <property type="molecule type" value="Genomic_DNA"/>
</dbReference>
<evidence type="ECO:0000256" key="1">
    <source>
        <dbReference type="SAM" id="Coils"/>
    </source>
</evidence>
<feature type="region of interest" description="Disordered" evidence="2">
    <location>
        <begin position="103"/>
        <end position="146"/>
    </location>
</feature>
<organism evidence="3 4">
    <name type="scientific">Calicophoron daubneyi</name>
    <name type="common">Rumen fluke</name>
    <name type="synonym">Paramphistomum daubneyi</name>
    <dbReference type="NCBI Taxonomy" id="300641"/>
    <lineage>
        <taxon>Eukaryota</taxon>
        <taxon>Metazoa</taxon>
        <taxon>Spiralia</taxon>
        <taxon>Lophotrochozoa</taxon>
        <taxon>Platyhelminthes</taxon>
        <taxon>Trematoda</taxon>
        <taxon>Digenea</taxon>
        <taxon>Plagiorchiida</taxon>
        <taxon>Pronocephalata</taxon>
        <taxon>Paramphistomoidea</taxon>
        <taxon>Paramphistomidae</taxon>
        <taxon>Calicophoron</taxon>
    </lineage>
</organism>
<feature type="compositionally biased region" description="Polar residues" evidence="2">
    <location>
        <begin position="625"/>
        <end position="639"/>
    </location>
</feature>
<gene>
    <name evidence="3" type="ORF">CDAUBV1_LOCUS16389</name>
</gene>
<dbReference type="AlphaFoldDB" id="A0AAV2TYJ0"/>
<sequence length="694" mass="76677">MSTPFVTPGGQVISLLAVEILNCFPTHLDELDFRLNLESKIDPVEALISNPFFPWVSFQSGRIVDSHPMNGHTPRYLHHSANAPAYSLLRDINGAYPKQDRSVGRYTAVSKSTTKRGGETKGAYPPTTHTLNDHHEHGRRAHSQQNLGRVSSTNVVNIQNNHEQKWTPNGSVPTTHAQPYPVNGGGQWTVNHCEPQHNKSHSVTSTVFLQNTSKESIPFRIGSRSAGGSLSCGQPSPSSTAEDSTTDILSPTASLKVESRPQHQSFWLHQSEIALPTDRDYTNGTVNGIYERPERRITSVTNLDSESANRTLGNSETSINQKSNQYFASSAMIYSGHGSRNGSDDYLNSYPTGPSHRKIQNLHGTGGAQRRFPSDTTLNFTQREGAQVYTSGNKPGPVTIPARSRSAQPSPGPSPAASPNTFYRSSESSLIQDYGADKRSRLVKPHHVEMNYTTPSRGTSSPPNLEKQKMNSFSVDGPEDENESQILPSVREIIRQVEAMTQSNAATSTTDISTIGQTGQSAIPRYQRQLSQPIHHPLHQQRRTVLNTEQTTRTSGIIRQPGSSQRTPSAPQLRGLTQYTPIQAKFNAAVCSSKSPVPPVPPHGTTRSKAIIGAITRRVEPSLGDGTQRQDYSTTGSSNKKTELLSHLPTDYQKLREAFIEQRREIQRLRKQLAEKDILINQLQTDIRLYEPWR</sequence>
<proteinExistence type="predicted"/>
<evidence type="ECO:0000256" key="2">
    <source>
        <dbReference type="SAM" id="MobiDB-lite"/>
    </source>
</evidence>
<keyword evidence="1" id="KW-0175">Coiled coil</keyword>
<feature type="region of interest" description="Disordered" evidence="2">
    <location>
        <begin position="620"/>
        <end position="644"/>
    </location>
</feature>
<evidence type="ECO:0000313" key="3">
    <source>
        <dbReference type="EMBL" id="CAL5141118.1"/>
    </source>
</evidence>
<feature type="region of interest" description="Disordered" evidence="2">
    <location>
        <begin position="219"/>
        <end position="246"/>
    </location>
</feature>
<feature type="coiled-coil region" evidence="1">
    <location>
        <begin position="652"/>
        <end position="686"/>
    </location>
</feature>
<protein>
    <submittedName>
        <fullName evidence="3">Uncharacterized protein</fullName>
    </submittedName>
</protein>
<evidence type="ECO:0000313" key="4">
    <source>
        <dbReference type="Proteomes" id="UP001497525"/>
    </source>
</evidence>